<sequence length="228" mass="25384">HDEPPEPPPAQRPITPAPDVLDISNSEINEIALSQRIIRRCRNASLDDRSLSEAVVKCLRNPPTEQVAITTRGEHIAIKMYLSLSDTSIVKYNGNIELLNEEYPPQFKDDIPLSFYQVQKLVRDITGTEAIKTNMCPKSCIVYTCEFEDIEECPYCVTPRVNPATERSQTFKTILLGFVLEALCCDPSIVKDMLYLAERMPGLVAKYDANGGIAEIDDICCGEGVLCA</sequence>
<keyword evidence="3" id="KW-1185">Reference proteome</keyword>
<feature type="region of interest" description="Disordered" evidence="1">
    <location>
        <begin position="1"/>
        <end position="20"/>
    </location>
</feature>
<proteinExistence type="predicted"/>
<name>A0ABR3F9L7_9AGAR</name>
<feature type="non-terminal residue" evidence="2">
    <location>
        <position position="1"/>
    </location>
</feature>
<protein>
    <submittedName>
        <fullName evidence="2">Uncharacterized protein</fullName>
    </submittedName>
</protein>
<gene>
    <name evidence="2" type="ORF">V5O48_009974</name>
</gene>
<evidence type="ECO:0000313" key="3">
    <source>
        <dbReference type="Proteomes" id="UP001465976"/>
    </source>
</evidence>
<comment type="caution">
    <text evidence="2">The sequence shown here is derived from an EMBL/GenBank/DDBJ whole genome shotgun (WGS) entry which is preliminary data.</text>
</comment>
<feature type="compositionally biased region" description="Pro residues" evidence="1">
    <location>
        <begin position="1"/>
        <end position="11"/>
    </location>
</feature>
<reference evidence="2 3" key="1">
    <citation type="submission" date="2024-02" db="EMBL/GenBank/DDBJ databases">
        <title>A draft genome for the cacao thread blight pathogen Marasmius crinis-equi.</title>
        <authorList>
            <person name="Cohen S.P."/>
            <person name="Baruah I.K."/>
            <person name="Amoako-Attah I."/>
            <person name="Bukari Y."/>
            <person name="Meinhardt L.W."/>
            <person name="Bailey B.A."/>
        </authorList>
    </citation>
    <scope>NUCLEOTIDE SEQUENCE [LARGE SCALE GENOMIC DNA]</scope>
    <source>
        <strain evidence="2 3">GH-76</strain>
    </source>
</reference>
<dbReference type="Proteomes" id="UP001465976">
    <property type="component" value="Unassembled WGS sequence"/>
</dbReference>
<accession>A0ABR3F9L7</accession>
<evidence type="ECO:0000256" key="1">
    <source>
        <dbReference type="SAM" id="MobiDB-lite"/>
    </source>
</evidence>
<evidence type="ECO:0000313" key="2">
    <source>
        <dbReference type="EMBL" id="KAL0571994.1"/>
    </source>
</evidence>
<dbReference type="EMBL" id="JBAHYK010000688">
    <property type="protein sequence ID" value="KAL0571994.1"/>
    <property type="molecule type" value="Genomic_DNA"/>
</dbReference>
<organism evidence="2 3">
    <name type="scientific">Marasmius crinis-equi</name>
    <dbReference type="NCBI Taxonomy" id="585013"/>
    <lineage>
        <taxon>Eukaryota</taxon>
        <taxon>Fungi</taxon>
        <taxon>Dikarya</taxon>
        <taxon>Basidiomycota</taxon>
        <taxon>Agaricomycotina</taxon>
        <taxon>Agaricomycetes</taxon>
        <taxon>Agaricomycetidae</taxon>
        <taxon>Agaricales</taxon>
        <taxon>Marasmiineae</taxon>
        <taxon>Marasmiaceae</taxon>
        <taxon>Marasmius</taxon>
    </lineage>
</organism>